<dbReference type="PIRSF" id="PIRSF006054">
    <property type="entry name" value="UCP006054"/>
    <property type="match status" value="1"/>
</dbReference>
<proteinExistence type="inferred from homology"/>
<gene>
    <name evidence="3" type="ORF">E7512_10955</name>
</gene>
<evidence type="ECO:0000259" key="2">
    <source>
        <dbReference type="Pfam" id="PF03313"/>
    </source>
</evidence>
<feature type="domain" description="Serine dehydratase-like alpha subunit" evidence="2">
    <location>
        <begin position="88"/>
        <end position="421"/>
    </location>
</feature>
<evidence type="ECO:0000256" key="1">
    <source>
        <dbReference type="HAMAP-Rule" id="MF_01845"/>
    </source>
</evidence>
<name>A0A928Q3K1_9FIRM</name>
<reference evidence="3" key="1">
    <citation type="submission" date="2019-04" db="EMBL/GenBank/DDBJ databases">
        <title>Evolution of Biomass-Degrading Anaerobic Consortia Revealed by Metagenomics.</title>
        <authorList>
            <person name="Peng X."/>
        </authorList>
    </citation>
    <scope>NUCLEOTIDE SEQUENCE</scope>
    <source>
        <strain evidence="3">SIG551</strain>
    </source>
</reference>
<sequence length="426" mass="45602">MDTEYYQNHLKILKEELIVALGCTEPIAIAYAAARARDLLGAMPERCVVRSSGNIIKNVMGVTVPNSGGMRGVAIAAILGIVGGEADRELEVLEAVTEQNRAEAKRLSESNFCTCELIQNVSNLYIVIEVWGGGHQALVEIQDTHKNITRMEKDGEKIPVQIRLEHSDSSEPKGDRSLLTLRNIVEFADAVSVEDVAPILEPQIQYNMAICEEGLKNPYGAEVGRVLLDGSHEPTVGLRARAYASAGSDARMGGCALPVVINSGSGNQGITVSVPVVIYAQEYHAEQEKLLRALVVSNLVAILQKRYIGSLSAYCGVVSAACGAACGICYLLDYPYDVLCSTITNTIGTVSGMVCDGAKSSCAAKISTALQTALLGIKMSLHERSFQPGEGLVNDDVETTIRNIGRMGREGMKGTDLEILNIMLGN</sequence>
<dbReference type="PANTHER" id="PTHR30501">
    <property type="entry name" value="UPF0597 PROTEIN YHAM"/>
    <property type="match status" value="1"/>
</dbReference>
<dbReference type="EMBL" id="SVNY01000005">
    <property type="protein sequence ID" value="MBE6834073.1"/>
    <property type="molecule type" value="Genomic_DNA"/>
</dbReference>
<accession>A0A928Q3K1</accession>
<evidence type="ECO:0000313" key="4">
    <source>
        <dbReference type="Proteomes" id="UP000754750"/>
    </source>
</evidence>
<comment type="caution">
    <text evidence="3">The sequence shown here is derived from an EMBL/GenBank/DDBJ whole genome shotgun (WGS) entry which is preliminary data.</text>
</comment>
<dbReference type="InterPro" id="IPR005130">
    <property type="entry name" value="Ser_deHydtase-like_asu"/>
</dbReference>
<comment type="similarity">
    <text evidence="1">Belongs to the UPF0597 family.</text>
</comment>
<organism evidence="3 4">
    <name type="scientific">Faecalispora sporosphaeroides</name>
    <dbReference type="NCBI Taxonomy" id="1549"/>
    <lineage>
        <taxon>Bacteria</taxon>
        <taxon>Bacillati</taxon>
        <taxon>Bacillota</taxon>
        <taxon>Clostridia</taxon>
        <taxon>Eubacteriales</taxon>
        <taxon>Oscillospiraceae</taxon>
        <taxon>Faecalispora</taxon>
    </lineage>
</organism>
<protein>
    <recommendedName>
        <fullName evidence="1">UPF0597 protein E7512_10955</fullName>
    </recommendedName>
</protein>
<dbReference type="PANTHER" id="PTHR30501:SF2">
    <property type="entry name" value="UPF0597 PROTEIN YHAM"/>
    <property type="match status" value="1"/>
</dbReference>
<evidence type="ECO:0000313" key="3">
    <source>
        <dbReference type="EMBL" id="MBE6834073.1"/>
    </source>
</evidence>
<dbReference type="InterPro" id="IPR021144">
    <property type="entry name" value="UPF0597"/>
</dbReference>
<dbReference type="GO" id="GO:0019450">
    <property type="term" value="P:L-cysteine catabolic process to pyruvate"/>
    <property type="evidence" value="ECO:0007669"/>
    <property type="project" value="TreeGrafter"/>
</dbReference>
<dbReference type="GO" id="GO:0080146">
    <property type="term" value="F:L-cysteine desulfhydrase activity"/>
    <property type="evidence" value="ECO:0007669"/>
    <property type="project" value="TreeGrafter"/>
</dbReference>
<dbReference type="Pfam" id="PF03313">
    <property type="entry name" value="SDH_alpha"/>
    <property type="match status" value="1"/>
</dbReference>
<dbReference type="HAMAP" id="MF_01845">
    <property type="entry name" value="UPF0597"/>
    <property type="match status" value="1"/>
</dbReference>
<dbReference type="AlphaFoldDB" id="A0A928Q3K1"/>
<dbReference type="Proteomes" id="UP000754750">
    <property type="component" value="Unassembled WGS sequence"/>
</dbReference>
<dbReference type="RefSeq" id="WP_020072122.1">
    <property type="nucleotide sequence ID" value="NZ_JBKWRC010000001.1"/>
</dbReference>